<protein>
    <submittedName>
        <fullName evidence="1">Uncharacterized protein</fullName>
    </submittedName>
</protein>
<name>A0A418MUK3_9ACTN</name>
<accession>A0A418MUK3</accession>
<evidence type="ECO:0000313" key="2">
    <source>
        <dbReference type="Proteomes" id="UP000283832"/>
    </source>
</evidence>
<organism evidence="1 2">
    <name type="scientific">Micromonospora radicis</name>
    <dbReference type="NCBI Taxonomy" id="1894971"/>
    <lineage>
        <taxon>Bacteria</taxon>
        <taxon>Bacillati</taxon>
        <taxon>Actinomycetota</taxon>
        <taxon>Actinomycetes</taxon>
        <taxon>Micromonosporales</taxon>
        <taxon>Micromonosporaceae</taxon>
        <taxon>Micromonospora</taxon>
    </lineage>
</organism>
<dbReference type="AlphaFoldDB" id="A0A418MUK3"/>
<dbReference type="RefSeq" id="WP_119575518.1">
    <property type="nucleotide sequence ID" value="NZ_QXEC01000010.1"/>
</dbReference>
<gene>
    <name evidence="1" type="ORF">D2L64_12310</name>
</gene>
<proteinExistence type="predicted"/>
<sequence>MRDGGMLDGFHIAVVPDEVGEEVSDFATEWEDVRFTTRVWERQTADGYRVDLRVHVLRGERLGDLDALRAFLASYHERDPDGWQLAEFPHDDGAGLVGDGQAFRLAEPGVAVHVLVDPELIHGDVLLAVARGVGRQPEPAG</sequence>
<keyword evidence="2" id="KW-1185">Reference proteome</keyword>
<comment type="caution">
    <text evidence="1">The sequence shown here is derived from an EMBL/GenBank/DDBJ whole genome shotgun (WGS) entry which is preliminary data.</text>
</comment>
<dbReference type="Proteomes" id="UP000283832">
    <property type="component" value="Unassembled WGS sequence"/>
</dbReference>
<dbReference type="OrthoDB" id="5146724at2"/>
<reference evidence="1 2" key="1">
    <citation type="submission" date="2018-08" db="EMBL/GenBank/DDBJ databases">
        <title>Jishengella sp. nov., isolated from a root of Azadirachta indica A. Juss. var. siamensis Valenton.</title>
        <authorList>
            <person name="Kuncharoen N."/>
            <person name="Tanasupawat S."/>
            <person name="Kudo T."/>
            <person name="Ohkuma M."/>
        </authorList>
    </citation>
    <scope>NUCLEOTIDE SEQUENCE [LARGE SCALE GENOMIC DNA]</scope>
    <source>
        <strain evidence="1 2">AZ1-13</strain>
    </source>
</reference>
<dbReference type="EMBL" id="QXEC01000010">
    <property type="protein sequence ID" value="RIV38332.1"/>
    <property type="molecule type" value="Genomic_DNA"/>
</dbReference>
<evidence type="ECO:0000313" key="1">
    <source>
        <dbReference type="EMBL" id="RIV38332.1"/>
    </source>
</evidence>